<gene>
    <name evidence="2" type="primary">Acey_s0009.g431</name>
    <name evidence="2" type="ORF">Y032_0009g431</name>
</gene>
<evidence type="ECO:0000313" key="2">
    <source>
        <dbReference type="EMBL" id="EYC26930.1"/>
    </source>
</evidence>
<evidence type="ECO:0000256" key="1">
    <source>
        <dbReference type="SAM" id="MobiDB-lite"/>
    </source>
</evidence>
<reference evidence="3" key="1">
    <citation type="journal article" date="2015" name="Nat. Genet.">
        <title>The genome and transcriptome of the zoonotic hookworm Ancylostoma ceylanicum identify infection-specific gene families.</title>
        <authorList>
            <person name="Schwarz E.M."/>
            <person name="Hu Y."/>
            <person name="Antoshechkin I."/>
            <person name="Miller M.M."/>
            <person name="Sternberg P.W."/>
            <person name="Aroian R.V."/>
        </authorList>
    </citation>
    <scope>NUCLEOTIDE SEQUENCE</scope>
    <source>
        <strain evidence="3">HY135</strain>
    </source>
</reference>
<comment type="caution">
    <text evidence="2">The sequence shown here is derived from an EMBL/GenBank/DDBJ whole genome shotgun (WGS) entry which is preliminary data.</text>
</comment>
<evidence type="ECO:0000313" key="3">
    <source>
        <dbReference type="Proteomes" id="UP000024635"/>
    </source>
</evidence>
<dbReference type="OrthoDB" id="10503053at2759"/>
<organism evidence="2 3">
    <name type="scientific">Ancylostoma ceylanicum</name>
    <dbReference type="NCBI Taxonomy" id="53326"/>
    <lineage>
        <taxon>Eukaryota</taxon>
        <taxon>Metazoa</taxon>
        <taxon>Ecdysozoa</taxon>
        <taxon>Nematoda</taxon>
        <taxon>Chromadorea</taxon>
        <taxon>Rhabditida</taxon>
        <taxon>Rhabditina</taxon>
        <taxon>Rhabditomorpha</taxon>
        <taxon>Strongyloidea</taxon>
        <taxon>Ancylostomatidae</taxon>
        <taxon>Ancylostomatinae</taxon>
        <taxon>Ancylostoma</taxon>
    </lineage>
</organism>
<sequence length="126" mass="13984">MICPPVIVHFRDPSSRQSNAGDRSWSHPGRGRPTSHRMVMTSTVSRKKATASTGIDAHLRGPMSVENMRGSSMLRERRHRGASRRVVKNHNVSKTRIATLNVGTLTSRSCELAAALERRRINICAV</sequence>
<dbReference type="EMBL" id="JARK01001345">
    <property type="protein sequence ID" value="EYC26930.1"/>
    <property type="molecule type" value="Genomic_DNA"/>
</dbReference>
<dbReference type="Proteomes" id="UP000024635">
    <property type="component" value="Unassembled WGS sequence"/>
</dbReference>
<dbReference type="AlphaFoldDB" id="A0A016VHN1"/>
<accession>A0A016VHN1</accession>
<protein>
    <submittedName>
        <fullName evidence="2">Uncharacterized protein</fullName>
    </submittedName>
</protein>
<feature type="region of interest" description="Disordered" evidence="1">
    <location>
        <begin position="11"/>
        <end position="37"/>
    </location>
</feature>
<keyword evidence="3" id="KW-1185">Reference proteome</keyword>
<proteinExistence type="predicted"/>
<name>A0A016VHN1_9BILA</name>